<protein>
    <submittedName>
        <fullName evidence="1">Uncharacterized protein</fullName>
    </submittedName>
</protein>
<reference evidence="1 2" key="1">
    <citation type="submission" date="2017-02" db="EMBL/GenBank/DDBJ databases">
        <title>The new phylogeny of genus Mycobacterium.</title>
        <authorList>
            <person name="Tortoli E."/>
            <person name="Trovato A."/>
            <person name="Cirillo D.M."/>
        </authorList>
    </citation>
    <scope>NUCLEOTIDE SEQUENCE [LARGE SCALE GENOMIC DNA]</scope>
    <source>
        <strain evidence="1 2">CCUG 56329</strain>
    </source>
</reference>
<dbReference type="EMBL" id="MVIL01000017">
    <property type="protein sequence ID" value="ORB80725.1"/>
    <property type="molecule type" value="Genomic_DNA"/>
</dbReference>
<accession>A0ABX3TPG7</accession>
<gene>
    <name evidence="1" type="ORF">BST46_07685</name>
</gene>
<keyword evidence="2" id="KW-1185">Reference proteome</keyword>
<evidence type="ECO:0000313" key="2">
    <source>
        <dbReference type="Proteomes" id="UP000192847"/>
    </source>
</evidence>
<sequence>MRTIRTAAAFSSALYRRVVGFPGDCSFGIPASSFPRSGASGISRAFQVDGTRDGGFGQQ</sequence>
<dbReference type="Proteomes" id="UP000192847">
    <property type="component" value="Unassembled WGS sequence"/>
</dbReference>
<proteinExistence type="predicted"/>
<comment type="caution">
    <text evidence="1">The sequence shown here is derived from an EMBL/GenBank/DDBJ whole genome shotgun (WGS) entry which is preliminary data.</text>
</comment>
<organism evidence="1 2">
    <name type="scientific">Mycobacterium timonense</name>
    <dbReference type="NCBI Taxonomy" id="701043"/>
    <lineage>
        <taxon>Bacteria</taxon>
        <taxon>Bacillati</taxon>
        <taxon>Actinomycetota</taxon>
        <taxon>Actinomycetes</taxon>
        <taxon>Mycobacteriales</taxon>
        <taxon>Mycobacteriaceae</taxon>
        <taxon>Mycobacterium</taxon>
        <taxon>Mycobacterium avium complex (MAC)</taxon>
    </lineage>
</organism>
<evidence type="ECO:0000313" key="1">
    <source>
        <dbReference type="EMBL" id="ORB80725.1"/>
    </source>
</evidence>
<name>A0ABX3TPG7_9MYCO</name>